<proteinExistence type="predicted"/>
<evidence type="ECO:0000313" key="2">
    <source>
        <dbReference type="EMBL" id="OUL59738.1"/>
    </source>
</evidence>
<name>A0A244CVX4_PSEDV</name>
<comment type="caution">
    <text evidence="2">The sequence shown here is derived from an EMBL/GenBank/DDBJ whole genome shotgun (WGS) entry which is preliminary data.</text>
</comment>
<dbReference type="EMBL" id="MWPV01000001">
    <property type="protein sequence ID" value="OUL59738.1"/>
    <property type="molecule type" value="Genomic_DNA"/>
</dbReference>
<keyword evidence="3" id="KW-1185">Reference proteome</keyword>
<gene>
    <name evidence="2" type="ORF">B1199_05860</name>
</gene>
<dbReference type="OrthoDB" id="5588953at2"/>
<organism evidence="2 3">
    <name type="scientific">Pseudoalteromonas ulvae</name>
    <dbReference type="NCBI Taxonomy" id="107327"/>
    <lineage>
        <taxon>Bacteria</taxon>
        <taxon>Pseudomonadati</taxon>
        <taxon>Pseudomonadota</taxon>
        <taxon>Gammaproteobacteria</taxon>
        <taxon>Alteromonadales</taxon>
        <taxon>Pseudoalteromonadaceae</taxon>
        <taxon>Pseudoalteromonas</taxon>
    </lineage>
</organism>
<accession>A0A244CVX4</accession>
<dbReference type="RefSeq" id="WP_086743128.1">
    <property type="nucleotide sequence ID" value="NZ_MWPV01000001.1"/>
</dbReference>
<evidence type="ECO:0000313" key="3">
    <source>
        <dbReference type="Proteomes" id="UP000194841"/>
    </source>
</evidence>
<protein>
    <recommendedName>
        <fullName evidence="4">Flagellar basal-body/hook protein C-terminal domain-containing protein</fullName>
    </recommendedName>
</protein>
<evidence type="ECO:0000256" key="1">
    <source>
        <dbReference type="SAM" id="MobiDB-lite"/>
    </source>
</evidence>
<feature type="region of interest" description="Disordered" evidence="1">
    <location>
        <begin position="1"/>
        <end position="57"/>
    </location>
</feature>
<dbReference type="AlphaFoldDB" id="A0A244CVX4"/>
<feature type="compositionally biased region" description="Polar residues" evidence="1">
    <location>
        <begin position="30"/>
        <end position="43"/>
    </location>
</feature>
<reference evidence="2 3" key="1">
    <citation type="submission" date="2017-02" db="EMBL/GenBank/DDBJ databases">
        <title>Pseudoalteromonas ulvae TC14 Genome.</title>
        <authorList>
            <person name="Molmeret M."/>
        </authorList>
    </citation>
    <scope>NUCLEOTIDE SEQUENCE [LARGE SCALE GENOMIC DNA]</scope>
    <source>
        <strain evidence="2">TC14</strain>
    </source>
</reference>
<dbReference type="Proteomes" id="UP000194841">
    <property type="component" value="Unassembled WGS sequence"/>
</dbReference>
<sequence length="95" mass="9980">MNVNSAFNAGVQGLNKASQGVEKASLDISRATTESQQAESQTLKAAPPEAATGQAPARVDEAVVNLRVEQFNAQANTRTIQTADEVLGTLIDVRV</sequence>
<evidence type="ECO:0008006" key="4">
    <source>
        <dbReference type="Google" id="ProtNLM"/>
    </source>
</evidence>